<evidence type="ECO:0000313" key="5">
    <source>
        <dbReference type="RefSeq" id="XP_033766108.1"/>
    </source>
</evidence>
<comment type="function">
    <text evidence="1">Involved in gross chromosomal rearrangements (GCRs) and telomere healing.</text>
</comment>
<keyword evidence="4" id="KW-0160">Chromosomal rearrangement</keyword>
<proteinExistence type="inferred from homology"/>
<reference evidence="5" key="3">
    <citation type="submission" date="2025-07" db="EMBL/GenBank/DDBJ databases">
        <authorList>
            <consortium name="NCBI Genome Project"/>
        </authorList>
    </citation>
    <scope>NUCLEOTIDE SEQUENCE</scope>
    <source>
        <strain evidence="5">CBS432</strain>
    </source>
</reference>
<reference evidence="5" key="1">
    <citation type="journal article" date="2017" name="Nat. Genet.">
        <title>Contrasting evolutionary genome dynamics between domesticated and wild yeasts.</title>
        <authorList>
            <person name="Yue J.X."/>
            <person name="Li J."/>
            <person name="Aigrain L."/>
            <person name="Hallin J."/>
            <person name="Persson K."/>
            <person name="Oliver K."/>
            <person name="Bergstrom A."/>
            <person name="Coupland P."/>
            <person name="Warringer J."/>
            <person name="Lagomarsino M.C."/>
            <person name="Fischer G."/>
            <person name="Durbin R."/>
            <person name="Liti G."/>
        </authorList>
    </citation>
    <scope>NUCLEOTIDE SEQUENCE</scope>
    <source>
        <strain evidence="5">CBS432</strain>
    </source>
</reference>
<dbReference type="KEGG" id="spao:SPAR_F01040"/>
<evidence type="ECO:0000256" key="3">
    <source>
        <dbReference type="ARBA" id="ARBA00015902"/>
    </source>
</evidence>
<dbReference type="RefSeq" id="XP_033766108.1">
    <property type="nucleotide sequence ID" value="XM_033910217.1"/>
</dbReference>
<reference evidence="5" key="4">
    <citation type="submission" date="2025-08" db="UniProtKB">
        <authorList>
            <consortium name="RefSeq"/>
        </authorList>
    </citation>
    <scope>IDENTIFICATION</scope>
    <source>
        <strain evidence="5">CBS432</strain>
    </source>
</reference>
<dbReference type="PANTHER" id="PTHR28043">
    <property type="entry name" value="INCREASED RECOMBINATION CENTERS PROTEIN 6"/>
    <property type="match status" value="1"/>
</dbReference>
<dbReference type="GeneID" id="54630370"/>
<name>A0A8B8UQU0_SACPA</name>
<dbReference type="PANTHER" id="PTHR28043:SF1">
    <property type="entry name" value="INCREASED RECOMBINATION CENTERS PROTEIN 6"/>
    <property type="match status" value="1"/>
</dbReference>
<gene>
    <name evidence="5" type="primary">IRC6</name>
    <name evidence="5" type="ORF">SPAR_F01040</name>
</gene>
<accession>A0A8B8UQU0</accession>
<dbReference type="GO" id="GO:0016192">
    <property type="term" value="P:vesicle-mediated transport"/>
    <property type="evidence" value="ECO:0007669"/>
    <property type="project" value="InterPro"/>
</dbReference>
<dbReference type="VEuPathDB" id="FungiDB:SPAR_F01040"/>
<evidence type="ECO:0000256" key="2">
    <source>
        <dbReference type="ARBA" id="ARBA00007973"/>
    </source>
</evidence>
<dbReference type="OrthoDB" id="10261384at2759"/>
<dbReference type="InterPro" id="IPR034627">
    <property type="entry name" value="Irc6"/>
</dbReference>
<comment type="similarity">
    <text evidence="2">Belongs to the IRC6 family.</text>
</comment>
<evidence type="ECO:0000256" key="1">
    <source>
        <dbReference type="ARBA" id="ARBA00002976"/>
    </source>
</evidence>
<sequence>MNTLQYPQNKILVLSDHPHNLLKTQLLQDLFHCTSISVSIVKDQTWENKYYKTHFDLYIDSCKEIPVWIEEFITPECEPLRNVMAGIILITDIRLTKPQELLQQFLAAVHRNTFVVLVNVNEEVEQEEIDDLNEIWSNAFTNIIEFINWTRSKPTINHNEYGEKLGLDRIQEIIDTHDWLNCELLPVTTIKEEMPKEMPLEQIIGNLQNARLKYKSMKNSSEADAFANEMADELSKFL</sequence>
<dbReference type="GO" id="GO:0030674">
    <property type="term" value="F:protein-macromolecule adaptor activity"/>
    <property type="evidence" value="ECO:0007669"/>
    <property type="project" value="TreeGrafter"/>
</dbReference>
<organism evidence="5">
    <name type="scientific">Saccharomyces paradoxus</name>
    <name type="common">Yeast</name>
    <name type="synonym">Saccharomyces douglasii</name>
    <dbReference type="NCBI Taxonomy" id="27291"/>
    <lineage>
        <taxon>Eukaryota</taxon>
        <taxon>Fungi</taxon>
        <taxon>Dikarya</taxon>
        <taxon>Ascomycota</taxon>
        <taxon>Saccharomycotina</taxon>
        <taxon>Saccharomycetes</taxon>
        <taxon>Saccharomycetales</taxon>
        <taxon>Saccharomycetaceae</taxon>
        <taxon>Saccharomyces</taxon>
    </lineage>
</organism>
<dbReference type="Gene3D" id="3.40.50.11960">
    <property type="match status" value="1"/>
</dbReference>
<dbReference type="AlphaFoldDB" id="A0A8B8UQU0"/>
<evidence type="ECO:0000256" key="4">
    <source>
        <dbReference type="ARBA" id="ARBA00022447"/>
    </source>
</evidence>
<protein>
    <recommendedName>
        <fullName evidence="3">Increased recombination centers protein 6</fullName>
    </recommendedName>
</protein>
<reference evidence="5" key="2">
    <citation type="submission" date="2020-01" db="EMBL/GenBank/DDBJ databases">
        <title>Population-level Yeast Reference Genomes.</title>
        <authorList>
            <person name="Yue J.-X."/>
        </authorList>
    </citation>
    <scope>NUCLEOTIDE SEQUENCE</scope>
    <source>
        <strain evidence="5">CBS432</strain>
    </source>
</reference>